<reference evidence="1 2" key="1">
    <citation type="submission" date="2018-07" db="EMBL/GenBank/DDBJ databases">
        <title>Genomic Encyclopedia of Type Strains, Phase IV (KMG-IV): sequencing the most valuable type-strain genomes for metagenomic binning, comparative biology and taxonomic classification.</title>
        <authorList>
            <person name="Goeker M."/>
        </authorList>
    </citation>
    <scope>NUCLEOTIDE SEQUENCE [LARGE SCALE GENOMIC DNA]</scope>
    <source>
        <strain evidence="1 2">DSM 14324</strain>
    </source>
</reference>
<keyword evidence="2" id="KW-1185">Reference proteome</keyword>
<dbReference type="OrthoDB" id="6956919at2"/>
<dbReference type="RefSeq" id="WP_115854064.1">
    <property type="nucleotide sequence ID" value="NZ_QRDJ01000007.1"/>
</dbReference>
<organism evidence="1 2">
    <name type="scientific">Kushneria indalinina DSM 14324</name>
    <dbReference type="NCBI Taxonomy" id="1122140"/>
    <lineage>
        <taxon>Bacteria</taxon>
        <taxon>Pseudomonadati</taxon>
        <taxon>Pseudomonadota</taxon>
        <taxon>Gammaproteobacteria</taxon>
        <taxon>Oceanospirillales</taxon>
        <taxon>Halomonadaceae</taxon>
        <taxon>Kushneria</taxon>
    </lineage>
</organism>
<sequence>MEKKDLYKLGFSDNKKFNFIMNGLEYWTESGLLKSKVGGAAKIFEDHYANFLWETSNGDFNKLKKLISFSGTKNTLFISYLSTFLYVKLKTNSAEELVCKGHKSKKSLIDLTDNYLISFECYKLLCEKKIPDIQDIKKIKEDLMSFRSQRNDFVLKEEIQRFLKWPTSEAPKSLQELREITWISNGVLDSFGYHVGEKGVELLKRRLILDKLVNADLESRGVQKKYVEQWGKPGTMGRLMKMGNTISSLCRNIKRRDGDFAKAIADWESDMEYLKIEYFDYTDKRINDRWRERKIVFVKELYGA</sequence>
<evidence type="ECO:0000313" key="1">
    <source>
        <dbReference type="EMBL" id="REC94979.1"/>
    </source>
</evidence>
<gene>
    <name evidence="1" type="ORF">C8D72_1811</name>
</gene>
<comment type="caution">
    <text evidence="1">The sequence shown here is derived from an EMBL/GenBank/DDBJ whole genome shotgun (WGS) entry which is preliminary data.</text>
</comment>
<accession>A0A3D9DX79</accession>
<dbReference type="AlphaFoldDB" id="A0A3D9DX79"/>
<dbReference type="Proteomes" id="UP000256334">
    <property type="component" value="Unassembled WGS sequence"/>
</dbReference>
<name>A0A3D9DX79_9GAMM</name>
<protein>
    <submittedName>
        <fullName evidence="1">Uncharacterized protein</fullName>
    </submittedName>
</protein>
<dbReference type="EMBL" id="QRDJ01000007">
    <property type="protein sequence ID" value="REC94979.1"/>
    <property type="molecule type" value="Genomic_DNA"/>
</dbReference>
<proteinExistence type="predicted"/>
<evidence type="ECO:0000313" key="2">
    <source>
        <dbReference type="Proteomes" id="UP000256334"/>
    </source>
</evidence>